<evidence type="ECO:0000313" key="2">
    <source>
        <dbReference type="Proteomes" id="UP000275777"/>
    </source>
</evidence>
<proteinExistence type="predicted"/>
<organism evidence="1 2">
    <name type="scientific">Chromobacterium violaceum</name>
    <dbReference type="NCBI Taxonomy" id="536"/>
    <lineage>
        <taxon>Bacteria</taxon>
        <taxon>Pseudomonadati</taxon>
        <taxon>Pseudomonadota</taxon>
        <taxon>Betaproteobacteria</taxon>
        <taxon>Neisseriales</taxon>
        <taxon>Chromobacteriaceae</taxon>
        <taxon>Chromobacterium</taxon>
    </lineage>
</organism>
<reference evidence="1 2" key="1">
    <citation type="submission" date="2018-12" db="EMBL/GenBank/DDBJ databases">
        <authorList>
            <consortium name="Pathogen Informatics"/>
        </authorList>
    </citation>
    <scope>NUCLEOTIDE SEQUENCE [LARGE SCALE GENOMIC DNA]</scope>
    <source>
        <strain evidence="1 2">NCTC9695</strain>
    </source>
</reference>
<dbReference type="Proteomes" id="UP000275777">
    <property type="component" value="Chromosome"/>
</dbReference>
<dbReference type="InterPro" id="IPR036059">
    <property type="entry name" value="TldD/PmbA_sf"/>
</dbReference>
<protein>
    <submittedName>
        <fullName evidence="1">Uncharacterized protein</fullName>
    </submittedName>
</protein>
<dbReference type="EMBL" id="LR134182">
    <property type="protein sequence ID" value="VEB43435.1"/>
    <property type="molecule type" value="Genomic_DNA"/>
</dbReference>
<dbReference type="GO" id="GO:0008237">
    <property type="term" value="F:metallopeptidase activity"/>
    <property type="evidence" value="ECO:0007669"/>
    <property type="project" value="InterPro"/>
</dbReference>
<dbReference type="SUPFAM" id="SSF111283">
    <property type="entry name" value="Putative modulator of DNA gyrase, PmbA/TldD"/>
    <property type="match status" value="1"/>
</dbReference>
<name>A0A3S4LLC0_CHRVL</name>
<evidence type="ECO:0000313" key="1">
    <source>
        <dbReference type="EMBL" id="VEB43435.1"/>
    </source>
</evidence>
<sequence>MMRAHLQRLAAALSGLLRESEGFTLWLEAERTDFVRFNHGKVRQAGEVKQAYLDLRLIRGKRQATQQLSLSGGMRIWRWSRPRCRHCARRLSRCRTIPSCC</sequence>
<dbReference type="AlphaFoldDB" id="A0A3S4LLC0"/>
<accession>A0A3S4LLC0</accession>
<gene>
    <name evidence="1" type="ORF">NCTC9695_03893</name>
</gene>
<dbReference type="GO" id="GO:0006508">
    <property type="term" value="P:proteolysis"/>
    <property type="evidence" value="ECO:0007669"/>
    <property type="project" value="InterPro"/>
</dbReference>